<accession>A0A0B0MCX9</accession>
<evidence type="ECO:0000313" key="1">
    <source>
        <dbReference type="EMBL" id="KHG00028.1"/>
    </source>
</evidence>
<evidence type="ECO:0000313" key="2">
    <source>
        <dbReference type="Proteomes" id="UP000032142"/>
    </source>
</evidence>
<organism evidence="1 2">
    <name type="scientific">Gossypium arboreum</name>
    <name type="common">Tree cotton</name>
    <name type="synonym">Gossypium nanking</name>
    <dbReference type="NCBI Taxonomy" id="29729"/>
    <lineage>
        <taxon>Eukaryota</taxon>
        <taxon>Viridiplantae</taxon>
        <taxon>Streptophyta</taxon>
        <taxon>Embryophyta</taxon>
        <taxon>Tracheophyta</taxon>
        <taxon>Spermatophyta</taxon>
        <taxon>Magnoliopsida</taxon>
        <taxon>eudicotyledons</taxon>
        <taxon>Gunneridae</taxon>
        <taxon>Pentapetalae</taxon>
        <taxon>rosids</taxon>
        <taxon>malvids</taxon>
        <taxon>Malvales</taxon>
        <taxon>Malvaceae</taxon>
        <taxon>Malvoideae</taxon>
        <taxon>Gossypium</taxon>
    </lineage>
</organism>
<comment type="caution">
    <text evidence="1">The sequence shown here is derived from an EMBL/GenBank/DDBJ whole genome shotgun (WGS) entry which is preliminary data.</text>
</comment>
<proteinExistence type="predicted"/>
<gene>
    <name evidence="1" type="ORF">F383_38811</name>
</gene>
<dbReference type="EMBL" id="JRRC01108431">
    <property type="protein sequence ID" value="KHG00028.1"/>
    <property type="molecule type" value="Genomic_DNA"/>
</dbReference>
<reference evidence="2" key="1">
    <citation type="submission" date="2014-09" db="EMBL/GenBank/DDBJ databases">
        <authorList>
            <person name="Mudge J."/>
            <person name="Ramaraj T."/>
            <person name="Lindquist I.E."/>
            <person name="Bharti A.K."/>
            <person name="Sundararajan A."/>
            <person name="Cameron C.T."/>
            <person name="Woodward J.E."/>
            <person name="May G.D."/>
            <person name="Brubaker C."/>
            <person name="Broadhvest J."/>
            <person name="Wilkins T.A."/>
        </authorList>
    </citation>
    <scope>NUCLEOTIDE SEQUENCE</scope>
    <source>
        <strain evidence="2">cv. AKA8401</strain>
    </source>
</reference>
<dbReference type="Proteomes" id="UP000032142">
    <property type="component" value="Unassembled WGS sequence"/>
</dbReference>
<sequence length="32" mass="3953">MSFISLETHCEFNQCLFPLKFRNPRCELRVHR</sequence>
<keyword evidence="2" id="KW-1185">Reference proteome</keyword>
<dbReference type="AlphaFoldDB" id="A0A0B0MCX9"/>
<name>A0A0B0MCX9_GOSAR</name>
<protein>
    <submittedName>
        <fullName evidence="1">Uncharacterized protein</fullName>
    </submittedName>
</protein>